<evidence type="ECO:0000313" key="1">
    <source>
        <dbReference type="EMBL" id="MBS0028595.1"/>
    </source>
</evidence>
<dbReference type="RefSeq" id="WP_211973694.1">
    <property type="nucleotide sequence ID" value="NZ_CBFHAM010000075.1"/>
</dbReference>
<reference evidence="1 2" key="1">
    <citation type="submission" date="2021-04" db="EMBL/GenBank/DDBJ databases">
        <title>Chitinophaga sp. nov., isolated from the rhizosphere soil.</title>
        <authorList>
            <person name="He S."/>
        </authorList>
    </citation>
    <scope>NUCLEOTIDE SEQUENCE [LARGE SCALE GENOMIC DNA]</scope>
    <source>
        <strain evidence="1 2">2R12</strain>
    </source>
</reference>
<name>A0ABS5J077_9BACT</name>
<evidence type="ECO:0000313" key="2">
    <source>
        <dbReference type="Proteomes" id="UP000676386"/>
    </source>
</evidence>
<dbReference type="Proteomes" id="UP000676386">
    <property type="component" value="Unassembled WGS sequence"/>
</dbReference>
<protein>
    <submittedName>
        <fullName evidence="1">Uncharacterized protein</fullName>
    </submittedName>
</protein>
<comment type="caution">
    <text evidence="1">The sequence shown here is derived from an EMBL/GenBank/DDBJ whole genome shotgun (WGS) entry which is preliminary data.</text>
</comment>
<gene>
    <name evidence="1" type="ORF">KE626_14840</name>
</gene>
<proteinExistence type="predicted"/>
<organism evidence="1 2">
    <name type="scientific">Chitinophaga hostae</name>
    <dbReference type="NCBI Taxonomy" id="2831022"/>
    <lineage>
        <taxon>Bacteria</taxon>
        <taxon>Pseudomonadati</taxon>
        <taxon>Bacteroidota</taxon>
        <taxon>Chitinophagia</taxon>
        <taxon>Chitinophagales</taxon>
        <taxon>Chitinophagaceae</taxon>
        <taxon>Chitinophaga</taxon>
    </lineage>
</organism>
<keyword evidence="2" id="KW-1185">Reference proteome</keyword>
<accession>A0ABS5J077</accession>
<dbReference type="EMBL" id="JAGTXB010000006">
    <property type="protein sequence ID" value="MBS0028595.1"/>
    <property type="molecule type" value="Genomic_DNA"/>
</dbReference>
<sequence>MKSTIKGLYLSVPTPCGENWGEMTPTANGRHCSSCNKTVVDFSLSSDAEIFAVIANSKGEACGRFFDDQLQRNIAATVPSRSHVMPAMLMAAGLAVGIATNGYAEARGLEQIEMQPMQASAADTSVSGKTHNLPEIVVIGYEMKTRTYTTGAVCVTNTTEVKVVGKTLVTTLVDGKIDPITERPKKKKRFLFF</sequence>